<name>A0A9W3KLF0_BACTU</name>
<geneLocation type="plasmid" evidence="1 3">
    <name>pBMB0232</name>
</geneLocation>
<dbReference type="KEGG" id="bthu:YBT1518_31810"/>
<evidence type="ECO:0000313" key="1">
    <source>
        <dbReference type="EMBL" id="AHA75643.1"/>
    </source>
</evidence>
<evidence type="ECO:0000313" key="3">
    <source>
        <dbReference type="Proteomes" id="UP000018566"/>
    </source>
</evidence>
<dbReference type="KEGG" id="bthu:YBT1518_33097"/>
<organism evidence="1 3">
    <name type="scientific">Bacillus thuringiensis YBT-1518</name>
    <dbReference type="NCBI Taxonomy" id="529122"/>
    <lineage>
        <taxon>Bacteria</taxon>
        <taxon>Bacillati</taxon>
        <taxon>Bacillota</taxon>
        <taxon>Bacilli</taxon>
        <taxon>Bacillales</taxon>
        <taxon>Bacillaceae</taxon>
        <taxon>Bacillus</taxon>
        <taxon>Bacillus cereus group</taxon>
    </lineage>
</organism>
<dbReference type="AlphaFoldDB" id="A0A9W3KLF0"/>
<reference evidence="1 3" key="1">
    <citation type="submission" date="2013-05" db="EMBL/GenBank/DDBJ databases">
        <title>Complete genome sequence of Bacillus thuringiensis YBT-1518, a typical strain with high toxicity to nematode.</title>
        <authorList>
            <person name="Wang P."/>
            <person name="Zhang C."/>
            <person name="Guo M."/>
            <person name="Guo S."/>
            <person name="Zhu Y."/>
            <person name="Zheng J."/>
            <person name="Zhu L."/>
            <person name="Ruan L."/>
            <person name="Peng D."/>
            <person name="Sun M."/>
        </authorList>
    </citation>
    <scope>NUCLEOTIDE SEQUENCE [LARGE SCALE GENOMIC DNA]</scope>
    <source>
        <strain evidence="1 3">YBT-1518</strain>
        <plasmid evidence="1 3">pBMB0232</plasmid>
        <plasmid evidence="2 3">pBMB0233</plasmid>
    </source>
</reference>
<proteinExistence type="predicted"/>
<evidence type="ECO:0000313" key="2">
    <source>
        <dbReference type="EMBL" id="AHA75831.1"/>
    </source>
</evidence>
<dbReference type="Proteomes" id="UP000018566">
    <property type="component" value="Plasmid pBMB0232"/>
</dbReference>
<gene>
    <name evidence="2" type="ORF">YBT1518_31810</name>
    <name evidence="1" type="ORF">YBT1518_33097</name>
</gene>
<dbReference type="EMBL" id="CP005939">
    <property type="protein sequence ID" value="AHA75643.1"/>
    <property type="molecule type" value="Genomic_DNA"/>
</dbReference>
<accession>A0A9W3KLF0</accession>
<keyword evidence="1" id="KW-0614">Plasmid</keyword>
<dbReference type="Proteomes" id="UP000018566">
    <property type="component" value="Plasmid pBMB0233"/>
</dbReference>
<geneLocation type="plasmid" evidence="2 3">
    <name>pBMB0233</name>
</geneLocation>
<sequence length="148" mass="17172">MVNQNVLHHIGYEILQETFVLIRNVFSYSNQDESSMTYVREIADALHNIPHSIQKQHDTFLEFELKLLEETLMQMDFGKVAAQNIPYFKMYAARVLQLLQKRYKEVSSSGNGAIKNDRIGNWAVSFADSLFVYPDVSVPRTKIRTKKI</sequence>
<dbReference type="EMBL" id="CP005940">
    <property type="protein sequence ID" value="AHA75831.1"/>
    <property type="molecule type" value="Genomic_DNA"/>
</dbReference>
<protein>
    <submittedName>
        <fullName evidence="1">PXO2-44</fullName>
    </submittedName>
</protein>